<gene>
    <name evidence="2" type="ORF">OXX778_LOCUS7148</name>
</gene>
<protein>
    <recommendedName>
        <fullName evidence="1">C1q domain-containing protein</fullName>
    </recommendedName>
</protein>
<evidence type="ECO:0000259" key="1">
    <source>
        <dbReference type="PROSITE" id="PS50871"/>
    </source>
</evidence>
<accession>A0A813TH79</accession>
<proteinExistence type="predicted"/>
<dbReference type="InterPro" id="IPR001073">
    <property type="entry name" value="C1q_dom"/>
</dbReference>
<organism evidence="2 3">
    <name type="scientific">Brachionus calyciflorus</name>
    <dbReference type="NCBI Taxonomy" id="104777"/>
    <lineage>
        <taxon>Eukaryota</taxon>
        <taxon>Metazoa</taxon>
        <taxon>Spiralia</taxon>
        <taxon>Gnathifera</taxon>
        <taxon>Rotifera</taxon>
        <taxon>Eurotatoria</taxon>
        <taxon>Monogononta</taxon>
        <taxon>Pseudotrocha</taxon>
        <taxon>Ploima</taxon>
        <taxon>Brachionidae</taxon>
        <taxon>Brachionus</taxon>
    </lineage>
</organism>
<name>A0A813TH79_9BILA</name>
<evidence type="ECO:0000313" key="2">
    <source>
        <dbReference type="EMBL" id="CAF0814517.1"/>
    </source>
</evidence>
<evidence type="ECO:0000313" key="3">
    <source>
        <dbReference type="Proteomes" id="UP000663879"/>
    </source>
</evidence>
<dbReference type="PROSITE" id="PS50871">
    <property type="entry name" value="C1Q"/>
    <property type="match status" value="1"/>
</dbReference>
<keyword evidence="3" id="KW-1185">Reference proteome</keyword>
<dbReference type="EMBL" id="CAJNOC010000895">
    <property type="protein sequence ID" value="CAF0814517.1"/>
    <property type="molecule type" value="Genomic_DNA"/>
</dbReference>
<sequence>MYLEAQSDTFRYLEEWANENKNYAIQDIAKEINTLTSKIKQISSQSNPVIKMLKNFQEYDNQLKKNRRQSSIVKKSIESHSKNENLEKEIDASISILFKSNMKLYSKSFTRDIVLQNTLHVAIDEMVDQLPDVSAEDVDDISDIEYNSRGKIQRISERAKKRMNNTQFDENVYQEKLFPSIEIFNDNSPNKSLPPPYSEFFRSLKKQYHPSPPSTVKFSNK</sequence>
<reference evidence="2" key="1">
    <citation type="submission" date="2021-02" db="EMBL/GenBank/DDBJ databases">
        <authorList>
            <person name="Nowell W R."/>
        </authorList>
    </citation>
    <scope>NUCLEOTIDE SEQUENCE</scope>
    <source>
        <strain evidence="2">Ploen Becks lab</strain>
    </source>
</reference>
<dbReference type="AlphaFoldDB" id="A0A813TH79"/>
<dbReference type="Proteomes" id="UP000663879">
    <property type="component" value="Unassembled WGS sequence"/>
</dbReference>
<comment type="caution">
    <text evidence="2">The sequence shown here is derived from an EMBL/GenBank/DDBJ whole genome shotgun (WGS) entry which is preliminary data.</text>
</comment>
<feature type="domain" description="C1q" evidence="1">
    <location>
        <begin position="193"/>
        <end position="221"/>
    </location>
</feature>